<dbReference type="PANTHER" id="PTHR43355:SF2">
    <property type="entry name" value="FLAVIN REDUCTASE (NADPH)"/>
    <property type="match status" value="1"/>
</dbReference>
<name>A0A318SWD0_9RHOB</name>
<evidence type="ECO:0000259" key="1">
    <source>
        <dbReference type="Pfam" id="PF13460"/>
    </source>
</evidence>
<dbReference type="PANTHER" id="PTHR43355">
    <property type="entry name" value="FLAVIN REDUCTASE (NADPH)"/>
    <property type="match status" value="1"/>
</dbReference>
<dbReference type="InterPro" id="IPR036291">
    <property type="entry name" value="NAD(P)-bd_dom_sf"/>
</dbReference>
<comment type="caution">
    <text evidence="2">The sequence shown here is derived from an EMBL/GenBank/DDBJ whole genome shotgun (WGS) entry which is preliminary data.</text>
</comment>
<gene>
    <name evidence="2" type="ORF">DFP88_101485</name>
</gene>
<proteinExistence type="predicted"/>
<keyword evidence="3" id="KW-1185">Reference proteome</keyword>
<dbReference type="GO" id="GO:0004074">
    <property type="term" value="F:biliverdin reductase [NAD(P)H] activity"/>
    <property type="evidence" value="ECO:0007669"/>
    <property type="project" value="TreeGrafter"/>
</dbReference>
<dbReference type="SUPFAM" id="SSF51735">
    <property type="entry name" value="NAD(P)-binding Rossmann-fold domains"/>
    <property type="match status" value="1"/>
</dbReference>
<dbReference type="Proteomes" id="UP000248311">
    <property type="component" value="Unassembled WGS sequence"/>
</dbReference>
<organism evidence="2 3">
    <name type="scientific">Pseudoroseicyclus aestuarii</name>
    <dbReference type="NCBI Taxonomy" id="1795041"/>
    <lineage>
        <taxon>Bacteria</taxon>
        <taxon>Pseudomonadati</taxon>
        <taxon>Pseudomonadota</taxon>
        <taxon>Alphaproteobacteria</taxon>
        <taxon>Rhodobacterales</taxon>
        <taxon>Paracoccaceae</taxon>
        <taxon>Pseudoroseicyclus</taxon>
    </lineage>
</organism>
<dbReference type="Gene3D" id="3.40.50.720">
    <property type="entry name" value="NAD(P)-binding Rossmann-like Domain"/>
    <property type="match status" value="1"/>
</dbReference>
<reference evidence="2 3" key="1">
    <citation type="submission" date="2018-06" db="EMBL/GenBank/DDBJ databases">
        <title>Genomic Encyclopedia of Type Strains, Phase III (KMG-III): the genomes of soil and plant-associated and newly described type strains.</title>
        <authorList>
            <person name="Whitman W."/>
        </authorList>
    </citation>
    <scope>NUCLEOTIDE SEQUENCE [LARGE SCALE GENOMIC DNA]</scope>
    <source>
        <strain evidence="2 3">CECT 9025</strain>
    </source>
</reference>
<protein>
    <submittedName>
        <fullName evidence="2">Putative NAD(P)-binding protein</fullName>
    </submittedName>
</protein>
<evidence type="ECO:0000313" key="2">
    <source>
        <dbReference type="EMBL" id="PYE85812.1"/>
    </source>
</evidence>
<accession>A0A318SWD0</accession>
<evidence type="ECO:0000313" key="3">
    <source>
        <dbReference type="Proteomes" id="UP000248311"/>
    </source>
</evidence>
<dbReference type="InterPro" id="IPR016040">
    <property type="entry name" value="NAD(P)-bd_dom"/>
</dbReference>
<feature type="domain" description="NAD(P)-binding" evidence="1">
    <location>
        <begin position="7"/>
        <end position="197"/>
    </location>
</feature>
<dbReference type="RefSeq" id="WP_245904642.1">
    <property type="nucleotide sequence ID" value="NZ_QJTE01000001.1"/>
</dbReference>
<dbReference type="AlphaFoldDB" id="A0A318SWD0"/>
<dbReference type="InterPro" id="IPR051606">
    <property type="entry name" value="Polyketide_Oxido-like"/>
</dbReference>
<sequence>MHLLILGARGATGRAATALAAAEGHSVRAADISWEGAEPAQPGVERIEADILSGDLAPAMRGVEAVISALGVPGDPKTLLDPPPLYTDGTRRVAEAMQAEGVSRLVTISASWVATTQRGPLLFRTTAIPALHQVIEQMKEMEAYLRASPLDWTAVRPGWLMPGEVTGDYWTGPDMIPEDMIRTRHGDLAHFMLHCATTGAWSRATPAVARKEPEEMGSNVELVKEMLA</sequence>
<dbReference type="GO" id="GO:0042602">
    <property type="term" value="F:riboflavin reductase (NADPH) activity"/>
    <property type="evidence" value="ECO:0007669"/>
    <property type="project" value="TreeGrafter"/>
</dbReference>
<dbReference type="EMBL" id="QJTE01000001">
    <property type="protein sequence ID" value="PYE85812.1"/>
    <property type="molecule type" value="Genomic_DNA"/>
</dbReference>
<dbReference type="Pfam" id="PF13460">
    <property type="entry name" value="NAD_binding_10"/>
    <property type="match status" value="1"/>
</dbReference>